<gene>
    <name evidence="1" type="ORF">BC6307_18265</name>
</gene>
<name>A0A223KUQ2_9BACI</name>
<dbReference type="RefSeq" id="WP_066412295.1">
    <property type="nucleotide sequence ID" value="NZ_CP018866.1"/>
</dbReference>
<dbReference type="STRING" id="1314751.GCA_001591425_00737"/>
<dbReference type="Proteomes" id="UP000215224">
    <property type="component" value="Chromosome"/>
</dbReference>
<evidence type="ECO:0000313" key="2">
    <source>
        <dbReference type="Proteomes" id="UP000215224"/>
    </source>
</evidence>
<organism evidence="1 2">
    <name type="scientific">Sutcliffiella cohnii</name>
    <dbReference type="NCBI Taxonomy" id="33932"/>
    <lineage>
        <taxon>Bacteria</taxon>
        <taxon>Bacillati</taxon>
        <taxon>Bacillota</taxon>
        <taxon>Bacilli</taxon>
        <taxon>Bacillales</taxon>
        <taxon>Bacillaceae</taxon>
        <taxon>Sutcliffiella</taxon>
    </lineage>
</organism>
<dbReference type="KEGG" id="bcoh:BC6307_18265"/>
<reference evidence="1 2" key="1">
    <citation type="submission" date="2016-12" db="EMBL/GenBank/DDBJ databases">
        <title>The whole genome sequencing and assembly of Bacillus cohnii DSM 6307T strain.</title>
        <authorList>
            <person name="Lee Y.-J."/>
            <person name="Yi H."/>
            <person name="Bahn Y.-S."/>
            <person name="Kim J.F."/>
            <person name="Lee D.-W."/>
        </authorList>
    </citation>
    <scope>NUCLEOTIDE SEQUENCE [LARGE SCALE GENOMIC DNA]</scope>
    <source>
        <strain evidence="1 2">DSM 6307</strain>
    </source>
</reference>
<dbReference type="AlphaFoldDB" id="A0A223KUQ2"/>
<proteinExistence type="predicted"/>
<dbReference type="EMBL" id="CP018866">
    <property type="protein sequence ID" value="AST93063.1"/>
    <property type="molecule type" value="Genomic_DNA"/>
</dbReference>
<keyword evidence="2" id="KW-1185">Reference proteome</keyword>
<accession>A0A223KUQ2</accession>
<protein>
    <submittedName>
        <fullName evidence="1">Uncharacterized protein</fullName>
    </submittedName>
</protein>
<sequence>MEIYFSPELSKEEAQVLNIVNQQDKAVGYLSYIMKEKKIYVFGHLEVEGVEEDFKDLVKPYLKGIEKLTEEAEVFSHLSVGGKTLNLDEEEEEK</sequence>
<evidence type="ECO:0000313" key="1">
    <source>
        <dbReference type="EMBL" id="AST93063.1"/>
    </source>
</evidence>